<name>A0A8E0MDN0_LACPA</name>
<protein>
    <submittedName>
        <fullName evidence="1">Esterase/lipase</fullName>
    </submittedName>
</protein>
<gene>
    <name evidence="1" type="ORF">Lpp71_14007</name>
</gene>
<organism evidence="1 2">
    <name type="scientific">Lacticaseibacillus paracasei subsp. paracasei Lpp71</name>
    <dbReference type="NCBI Taxonomy" id="1256207"/>
    <lineage>
        <taxon>Bacteria</taxon>
        <taxon>Bacillati</taxon>
        <taxon>Bacillota</taxon>
        <taxon>Bacilli</taxon>
        <taxon>Lactobacillales</taxon>
        <taxon>Lactobacillaceae</taxon>
        <taxon>Lacticaseibacillus</taxon>
    </lineage>
</organism>
<reference evidence="1 2" key="1">
    <citation type="journal article" date="2013" name="PLoS ONE">
        <title>Lactobacillus paracasei comparative genomics: towards species pan-genome definition and exploitation of diversity.</title>
        <authorList>
            <person name="Smokvina T."/>
            <person name="Wels M."/>
            <person name="Polka J."/>
            <person name="Chervaux C."/>
            <person name="Brisse S."/>
            <person name="Boekhorst J."/>
            <person name="van Hylckama Vlieg J.E."/>
            <person name="Siezen R.J."/>
        </authorList>
    </citation>
    <scope>NUCLEOTIDE SEQUENCE [LARGE SCALE GENOMIC DNA]</scope>
    <source>
        <strain evidence="1 2">Lpp71</strain>
    </source>
</reference>
<sequence length="168" mass="18575">ASLVACIQQSEELQELFGVDRVNFNFTLVALVCPVAEPGKLPEAAGDMSDMAAFYLDKLSGGDAALADHLNFSQVAKDLKLPPFMLIGGQNDSFYLQSQALLEVFAADKVTYTTKLWPASAGPHLKHVFNVQHWEWPESIETNLAMLRQFDALSKQRDEAEADDEDDL</sequence>
<dbReference type="EMBL" id="ANKD01000702">
    <property type="protein sequence ID" value="EPC70991.1"/>
    <property type="molecule type" value="Genomic_DNA"/>
</dbReference>
<accession>A0A8E0MDN0</accession>
<comment type="caution">
    <text evidence="1">The sequence shown here is derived from an EMBL/GenBank/DDBJ whole genome shotgun (WGS) entry which is preliminary data.</text>
</comment>
<dbReference type="Proteomes" id="UP000014252">
    <property type="component" value="Unassembled WGS sequence"/>
</dbReference>
<dbReference type="InterPro" id="IPR029058">
    <property type="entry name" value="AB_hydrolase_fold"/>
</dbReference>
<dbReference type="AlphaFoldDB" id="A0A8E0MDN0"/>
<dbReference type="Gene3D" id="3.40.50.1820">
    <property type="entry name" value="alpha/beta hydrolase"/>
    <property type="match status" value="1"/>
</dbReference>
<evidence type="ECO:0000313" key="1">
    <source>
        <dbReference type="EMBL" id="EPC70991.1"/>
    </source>
</evidence>
<evidence type="ECO:0000313" key="2">
    <source>
        <dbReference type="Proteomes" id="UP000014252"/>
    </source>
</evidence>
<proteinExistence type="predicted"/>
<feature type="non-terminal residue" evidence="1">
    <location>
        <position position="1"/>
    </location>
</feature>
<dbReference type="SUPFAM" id="SSF53474">
    <property type="entry name" value="alpha/beta-Hydrolases"/>
    <property type="match status" value="1"/>
</dbReference>